<accession>I3TFN9</accession>
<dbReference type="eggNOG" id="arCOG00491">
    <property type="taxonomic scope" value="Archaea"/>
</dbReference>
<evidence type="ECO:0000313" key="2">
    <source>
        <dbReference type="Proteomes" id="UP000005270"/>
    </source>
</evidence>
<dbReference type="AlphaFoldDB" id="I3TFN9"/>
<dbReference type="HOGENOM" id="CLU_159745_0_0_2"/>
<dbReference type="Proteomes" id="UP000005270">
    <property type="component" value="Chromosome"/>
</dbReference>
<keyword evidence="2" id="KW-1185">Reference proteome</keyword>
<dbReference type="KEGG" id="thg:TCELL_1154"/>
<dbReference type="OrthoDB" id="21312at2157"/>
<name>I3TFN9_THEC1</name>
<reference evidence="1 2" key="1">
    <citation type="journal article" date="2012" name="J. Bacteriol.">
        <title>Complete genome sequence of the hyperthermophilic cellulolytic Crenarchaeon 'Thermogladius cellulolyticus' 1633.</title>
        <authorList>
            <person name="Mardanov A.V."/>
            <person name="Kochetkova T.V."/>
            <person name="Beletsky A.V."/>
            <person name="Bonch-Osmolovskaya E.A."/>
            <person name="Ravin N.V."/>
            <person name="Skryabin K.G."/>
        </authorList>
    </citation>
    <scope>NUCLEOTIDE SEQUENCE [LARGE SCALE GENOMIC DNA]</scope>
    <source>
        <strain evidence="2">DSM 22663 / VKM B-2946 / 1633</strain>
    </source>
</reference>
<dbReference type="InParanoid" id="I3TFN9"/>
<organism evidence="1 2">
    <name type="scientific">Thermogladius calderae (strain DSM 22663 / VKM B-2946 / 1633)</name>
    <dbReference type="NCBI Taxonomy" id="1184251"/>
    <lineage>
        <taxon>Archaea</taxon>
        <taxon>Thermoproteota</taxon>
        <taxon>Thermoprotei</taxon>
        <taxon>Desulfurococcales</taxon>
        <taxon>Desulfurococcaceae</taxon>
        <taxon>Thermogladius</taxon>
    </lineage>
</organism>
<proteinExistence type="predicted"/>
<dbReference type="STRING" id="1184251.TCELL_1154"/>
<sequence>MSRSQGSDERRPLLATGRVVGDYETLLRYVELAKERGLKPEDYTLTREDMEYAMRLFEERRSLLEVIDALKRKIAPRLDCRLASEAMRLSKGVVVPDNQACDYVSFLYAGWLVEACETLGLVRLREGWR</sequence>
<evidence type="ECO:0000313" key="1">
    <source>
        <dbReference type="EMBL" id="AFK51577.1"/>
    </source>
</evidence>
<dbReference type="RefSeq" id="WP_014737827.1">
    <property type="nucleotide sequence ID" value="NC_017954.1"/>
</dbReference>
<protein>
    <submittedName>
        <fullName evidence="1">Uncharacterized protein</fullName>
    </submittedName>
</protein>
<gene>
    <name evidence="1" type="ordered locus">TCELL_1154</name>
</gene>
<dbReference type="EMBL" id="CP003531">
    <property type="protein sequence ID" value="AFK51577.1"/>
    <property type="molecule type" value="Genomic_DNA"/>
</dbReference>
<dbReference type="GeneID" id="13013473"/>